<organism evidence="1 2">
    <name type="scientific">Apatococcus lobatus</name>
    <dbReference type="NCBI Taxonomy" id="904363"/>
    <lineage>
        <taxon>Eukaryota</taxon>
        <taxon>Viridiplantae</taxon>
        <taxon>Chlorophyta</taxon>
        <taxon>core chlorophytes</taxon>
        <taxon>Trebouxiophyceae</taxon>
        <taxon>Chlorellales</taxon>
        <taxon>Chlorellaceae</taxon>
        <taxon>Apatococcus</taxon>
    </lineage>
</organism>
<dbReference type="GO" id="GO:0008276">
    <property type="term" value="F:protein methyltransferase activity"/>
    <property type="evidence" value="ECO:0007669"/>
    <property type="project" value="InterPro"/>
</dbReference>
<keyword evidence="2" id="KW-1185">Reference proteome</keyword>
<evidence type="ECO:0008006" key="3">
    <source>
        <dbReference type="Google" id="ProtNLM"/>
    </source>
</evidence>
<dbReference type="PANTHER" id="PTHR23108:SF0">
    <property type="entry name" value="METHYLTRANSFERASE-LIKE PROTEIN 22"/>
    <property type="match status" value="1"/>
</dbReference>
<proteinExistence type="predicted"/>
<dbReference type="EMBL" id="JALJOS010000005">
    <property type="protein sequence ID" value="KAK9839109.1"/>
    <property type="molecule type" value="Genomic_DNA"/>
</dbReference>
<dbReference type="SUPFAM" id="SSF53335">
    <property type="entry name" value="S-adenosyl-L-methionine-dependent methyltransferases"/>
    <property type="match status" value="1"/>
</dbReference>
<gene>
    <name evidence="1" type="ORF">WJX74_009735</name>
</gene>
<comment type="caution">
    <text evidence="1">The sequence shown here is derived from an EMBL/GenBank/DDBJ whole genome shotgun (WGS) entry which is preliminary data.</text>
</comment>
<dbReference type="Pfam" id="PF10294">
    <property type="entry name" value="Methyltransf_16"/>
    <property type="match status" value="1"/>
</dbReference>
<sequence>MKSESKIVSDIQTELNLVPESQGELSFLLPDIVVCGTDSVSQDADGDLVLKRSLSHTTSELKLQLQGHTSLETVGLQVWAGALLMADYILAEPSTFRGCIGLELGAGTGLAGLCLARVAKLTFLTDADTAVLQQLQANASLNRHLYDNAESLRVRRLDWSCGLPAQERQNLAASDASPQQHVDDALVPGLQRNGDLLSWTEEDISELKQVQVLLAADVIYDVDLTEAFLECSCCLLSQAASSCCLYLSIDKRFNFAVGDKEPMAHLYDHFMGTIEQRRRLGQASLHGRRLNLEAISQAFPIGRSKHLELWRFQLDHSGSHIAP</sequence>
<protein>
    <recommendedName>
        <fullName evidence="3">Methyltransferase-like protein 22</fullName>
    </recommendedName>
</protein>
<evidence type="ECO:0000313" key="1">
    <source>
        <dbReference type="EMBL" id="KAK9839109.1"/>
    </source>
</evidence>
<dbReference type="Gene3D" id="3.40.50.150">
    <property type="entry name" value="Vaccinia Virus protein VP39"/>
    <property type="match status" value="1"/>
</dbReference>
<accession>A0AAW1RZI0</accession>
<dbReference type="GO" id="GO:0005634">
    <property type="term" value="C:nucleus"/>
    <property type="evidence" value="ECO:0007669"/>
    <property type="project" value="TreeGrafter"/>
</dbReference>
<evidence type="ECO:0000313" key="2">
    <source>
        <dbReference type="Proteomes" id="UP001438707"/>
    </source>
</evidence>
<dbReference type="InterPro" id="IPR038899">
    <property type="entry name" value="METTL22"/>
</dbReference>
<dbReference type="Proteomes" id="UP001438707">
    <property type="component" value="Unassembled WGS sequence"/>
</dbReference>
<name>A0AAW1RZI0_9CHLO</name>
<reference evidence="1 2" key="1">
    <citation type="journal article" date="2024" name="Nat. Commun.">
        <title>Phylogenomics reveals the evolutionary origins of lichenization in chlorophyte algae.</title>
        <authorList>
            <person name="Puginier C."/>
            <person name="Libourel C."/>
            <person name="Otte J."/>
            <person name="Skaloud P."/>
            <person name="Haon M."/>
            <person name="Grisel S."/>
            <person name="Petersen M."/>
            <person name="Berrin J.G."/>
            <person name="Delaux P.M."/>
            <person name="Dal Grande F."/>
            <person name="Keller J."/>
        </authorList>
    </citation>
    <scope>NUCLEOTIDE SEQUENCE [LARGE SCALE GENOMIC DNA]</scope>
    <source>
        <strain evidence="1 2">SAG 2145</strain>
    </source>
</reference>
<dbReference type="InterPro" id="IPR019410">
    <property type="entry name" value="Methyltransf_16"/>
</dbReference>
<dbReference type="InterPro" id="IPR029063">
    <property type="entry name" value="SAM-dependent_MTases_sf"/>
</dbReference>
<dbReference type="PANTHER" id="PTHR23108">
    <property type="entry name" value="METHYLTRANSFERASE-RELATED"/>
    <property type="match status" value="1"/>
</dbReference>
<dbReference type="AlphaFoldDB" id="A0AAW1RZI0"/>